<feature type="region of interest" description="Disordered" evidence="1">
    <location>
        <begin position="58"/>
        <end position="115"/>
    </location>
</feature>
<comment type="caution">
    <text evidence="2">The sequence shown here is derived from an EMBL/GenBank/DDBJ whole genome shotgun (WGS) entry which is preliminary data.</text>
</comment>
<evidence type="ECO:0000313" key="2">
    <source>
        <dbReference type="EMBL" id="RUP52472.1"/>
    </source>
</evidence>
<name>A0A433DNN8_9FUNG</name>
<protein>
    <submittedName>
        <fullName evidence="2">Uncharacterized protein</fullName>
    </submittedName>
</protein>
<evidence type="ECO:0000313" key="3">
    <source>
        <dbReference type="Proteomes" id="UP000268093"/>
    </source>
</evidence>
<dbReference type="Proteomes" id="UP000268093">
    <property type="component" value="Unassembled WGS sequence"/>
</dbReference>
<proteinExistence type="predicted"/>
<keyword evidence="3" id="KW-1185">Reference proteome</keyword>
<accession>A0A433DNN8</accession>
<dbReference type="EMBL" id="RBNI01000003">
    <property type="protein sequence ID" value="RUP52472.1"/>
    <property type="molecule type" value="Genomic_DNA"/>
</dbReference>
<dbReference type="AlphaFoldDB" id="A0A433DNN8"/>
<sequence>MMPYPKTEFTDFYRWPWQLGTRCPGSFDFPVPEKRTTFGHTDPVPKLMMAAQFKKSRTIKPNEDINPLSNTNQSTPIPLIRKPRPRPPLAKRSSPPKLRSTRPPSRSGTPSSTSAIETFHVIPTSDTASRLVHSLTFRGLLVHIAEWALAQGWIPREHEENAEINVPESYVRINESLRDYLEGGLGFVPVNEKEVYLIE</sequence>
<evidence type="ECO:0000256" key="1">
    <source>
        <dbReference type="SAM" id="MobiDB-lite"/>
    </source>
</evidence>
<feature type="compositionally biased region" description="Low complexity" evidence="1">
    <location>
        <begin position="90"/>
        <end position="114"/>
    </location>
</feature>
<reference evidence="2 3" key="1">
    <citation type="journal article" date="2018" name="New Phytol.">
        <title>Phylogenomics of Endogonaceae and evolution of mycorrhizas within Mucoromycota.</title>
        <authorList>
            <person name="Chang Y."/>
            <person name="Desiro A."/>
            <person name="Na H."/>
            <person name="Sandor L."/>
            <person name="Lipzen A."/>
            <person name="Clum A."/>
            <person name="Barry K."/>
            <person name="Grigoriev I.V."/>
            <person name="Martin F.M."/>
            <person name="Stajich J.E."/>
            <person name="Smith M.E."/>
            <person name="Bonito G."/>
            <person name="Spatafora J.W."/>
        </authorList>
    </citation>
    <scope>NUCLEOTIDE SEQUENCE [LARGE SCALE GENOMIC DNA]</scope>
    <source>
        <strain evidence="2 3">GMNB39</strain>
    </source>
</reference>
<gene>
    <name evidence="2" type="ORF">BC936DRAFT_144039</name>
</gene>
<organism evidence="2 3">
    <name type="scientific">Jimgerdemannia flammicorona</name>
    <dbReference type="NCBI Taxonomy" id="994334"/>
    <lineage>
        <taxon>Eukaryota</taxon>
        <taxon>Fungi</taxon>
        <taxon>Fungi incertae sedis</taxon>
        <taxon>Mucoromycota</taxon>
        <taxon>Mucoromycotina</taxon>
        <taxon>Endogonomycetes</taxon>
        <taxon>Endogonales</taxon>
        <taxon>Endogonaceae</taxon>
        <taxon>Jimgerdemannia</taxon>
    </lineage>
</organism>